<dbReference type="PANTHER" id="PTHR30246">
    <property type="entry name" value="2-KETO-3-DEOXY-6-PHOSPHOGLUCONATE ALDOLASE"/>
    <property type="match status" value="1"/>
</dbReference>
<comment type="caution">
    <text evidence="6">The sequence shown here is derived from an EMBL/GenBank/DDBJ whole genome shotgun (WGS) entry which is preliminary data.</text>
</comment>
<comment type="subunit">
    <text evidence="3">Homotrimer.</text>
</comment>
<sequence>MKDIIIKNIEAAKVVAIIRTDDSESVGATIDSLVAAGITALEITSNTPDFCKHITRARQTHPDVMVGAGTIINPELAKQAIAAGAQFLVTPNMNPDVIAEAKAAEVVTLMGAITPTDIAVGINNGADFIKIFPAGPMGLDYFKALLGPYKGTKFLAVGGIGAANAAEWLAAGAVGIGVGGSVVNGSPEVVKQNVEKLFSKIK</sequence>
<dbReference type="InterPro" id="IPR000887">
    <property type="entry name" value="Aldlse_KDPG_KHG"/>
</dbReference>
<dbReference type="InterPro" id="IPR013785">
    <property type="entry name" value="Aldolase_TIM"/>
</dbReference>
<dbReference type="CDD" id="cd00452">
    <property type="entry name" value="KDPG_aldolase"/>
    <property type="match status" value="1"/>
</dbReference>
<comment type="similarity">
    <text evidence="2">Belongs to the KHG/KDPG aldolase family.</text>
</comment>
<evidence type="ECO:0000313" key="6">
    <source>
        <dbReference type="EMBL" id="OOQ57739.1"/>
    </source>
</evidence>
<keyword evidence="7" id="KW-1185">Reference proteome</keyword>
<gene>
    <name evidence="6" type="ORF">BC343_13180</name>
</gene>
<dbReference type="OrthoDB" id="9802667at2"/>
<keyword evidence="4" id="KW-0456">Lyase</keyword>
<evidence type="ECO:0000256" key="4">
    <source>
        <dbReference type="ARBA" id="ARBA00023239"/>
    </source>
</evidence>
<evidence type="ECO:0000256" key="2">
    <source>
        <dbReference type="ARBA" id="ARBA00006906"/>
    </source>
</evidence>
<dbReference type="NCBIfam" id="TIGR01182">
    <property type="entry name" value="eda"/>
    <property type="match status" value="1"/>
</dbReference>
<proteinExistence type="inferred from homology"/>
<keyword evidence="5" id="KW-0119">Carbohydrate metabolism</keyword>
<evidence type="ECO:0000313" key="7">
    <source>
        <dbReference type="Proteomes" id="UP000189739"/>
    </source>
</evidence>
<dbReference type="STRING" id="1792845.BC343_13180"/>
<reference evidence="6 7" key="1">
    <citation type="submission" date="2016-07" db="EMBL/GenBank/DDBJ databases">
        <title>Genomic analysis of zinc-resistant bacterium Mucilaginibacter pedocola TBZ30.</title>
        <authorList>
            <person name="Huang J."/>
            <person name="Tang J."/>
        </authorList>
    </citation>
    <scope>NUCLEOTIDE SEQUENCE [LARGE SCALE GENOMIC DNA]</scope>
    <source>
        <strain evidence="6 7">TBZ30</strain>
    </source>
</reference>
<comment type="pathway">
    <text evidence="1">Carbohydrate acid metabolism.</text>
</comment>
<dbReference type="EMBL" id="MBTF01000035">
    <property type="protein sequence ID" value="OOQ57739.1"/>
    <property type="molecule type" value="Genomic_DNA"/>
</dbReference>
<evidence type="ECO:0000256" key="5">
    <source>
        <dbReference type="ARBA" id="ARBA00023277"/>
    </source>
</evidence>
<dbReference type="SUPFAM" id="SSF51569">
    <property type="entry name" value="Aldolase"/>
    <property type="match status" value="1"/>
</dbReference>
<dbReference type="Pfam" id="PF01081">
    <property type="entry name" value="Aldolase"/>
    <property type="match status" value="1"/>
</dbReference>
<dbReference type="PANTHER" id="PTHR30246:SF1">
    <property type="entry name" value="2-DEHYDRO-3-DEOXY-6-PHOSPHOGALACTONATE ALDOLASE-RELATED"/>
    <property type="match status" value="1"/>
</dbReference>
<organism evidence="6 7">
    <name type="scientific">Mucilaginibacter pedocola</name>
    <dbReference type="NCBI Taxonomy" id="1792845"/>
    <lineage>
        <taxon>Bacteria</taxon>
        <taxon>Pseudomonadati</taxon>
        <taxon>Bacteroidota</taxon>
        <taxon>Sphingobacteriia</taxon>
        <taxon>Sphingobacteriales</taxon>
        <taxon>Sphingobacteriaceae</taxon>
        <taxon>Mucilaginibacter</taxon>
    </lineage>
</organism>
<evidence type="ECO:0000256" key="3">
    <source>
        <dbReference type="ARBA" id="ARBA00011233"/>
    </source>
</evidence>
<dbReference type="AlphaFoldDB" id="A0A1S9P9Z0"/>
<accession>A0A1S9P9Z0</accession>
<dbReference type="RefSeq" id="WP_078350340.1">
    <property type="nucleotide sequence ID" value="NZ_MBTF01000035.1"/>
</dbReference>
<dbReference type="Gene3D" id="3.20.20.70">
    <property type="entry name" value="Aldolase class I"/>
    <property type="match status" value="1"/>
</dbReference>
<dbReference type="Proteomes" id="UP000189739">
    <property type="component" value="Unassembled WGS sequence"/>
</dbReference>
<evidence type="ECO:0008006" key="8">
    <source>
        <dbReference type="Google" id="ProtNLM"/>
    </source>
</evidence>
<protein>
    <recommendedName>
        <fullName evidence="8">2-dehydro-3-deoxyphosphogluconate aldolase</fullName>
    </recommendedName>
</protein>
<name>A0A1S9P9Z0_9SPHI</name>
<dbReference type="GO" id="GO:0016829">
    <property type="term" value="F:lyase activity"/>
    <property type="evidence" value="ECO:0007669"/>
    <property type="project" value="UniProtKB-KW"/>
</dbReference>
<evidence type="ECO:0000256" key="1">
    <source>
        <dbReference type="ARBA" id="ARBA00004761"/>
    </source>
</evidence>